<evidence type="ECO:0000313" key="2">
    <source>
        <dbReference type="EMBL" id="OMO50755.1"/>
    </source>
</evidence>
<protein>
    <submittedName>
        <fullName evidence="2">Uncharacterized protein</fullName>
    </submittedName>
</protein>
<gene>
    <name evidence="2" type="ORF">CCACVL1_30278</name>
</gene>
<evidence type="ECO:0000313" key="3">
    <source>
        <dbReference type="Proteomes" id="UP000188268"/>
    </source>
</evidence>
<dbReference type="Proteomes" id="UP000188268">
    <property type="component" value="Unassembled WGS sequence"/>
</dbReference>
<keyword evidence="3" id="KW-1185">Reference proteome</keyword>
<evidence type="ECO:0000256" key="1">
    <source>
        <dbReference type="SAM" id="MobiDB-lite"/>
    </source>
</evidence>
<organism evidence="2 3">
    <name type="scientific">Corchorus capsularis</name>
    <name type="common">Jute</name>
    <dbReference type="NCBI Taxonomy" id="210143"/>
    <lineage>
        <taxon>Eukaryota</taxon>
        <taxon>Viridiplantae</taxon>
        <taxon>Streptophyta</taxon>
        <taxon>Embryophyta</taxon>
        <taxon>Tracheophyta</taxon>
        <taxon>Spermatophyta</taxon>
        <taxon>Magnoliopsida</taxon>
        <taxon>eudicotyledons</taxon>
        <taxon>Gunneridae</taxon>
        <taxon>Pentapetalae</taxon>
        <taxon>rosids</taxon>
        <taxon>malvids</taxon>
        <taxon>Malvales</taxon>
        <taxon>Malvaceae</taxon>
        <taxon>Grewioideae</taxon>
        <taxon>Apeibeae</taxon>
        <taxon>Corchorus</taxon>
    </lineage>
</organism>
<dbReference type="Gramene" id="OMO50755">
    <property type="protein sequence ID" value="OMO50755"/>
    <property type="gene ID" value="CCACVL1_30278"/>
</dbReference>
<feature type="compositionally biased region" description="Acidic residues" evidence="1">
    <location>
        <begin position="14"/>
        <end position="23"/>
    </location>
</feature>
<name>A0A1R3FY53_COCAP</name>
<feature type="region of interest" description="Disordered" evidence="1">
    <location>
        <begin position="1"/>
        <end position="23"/>
    </location>
</feature>
<reference evidence="2 3" key="1">
    <citation type="submission" date="2013-09" db="EMBL/GenBank/DDBJ databases">
        <title>Corchorus capsularis genome sequencing.</title>
        <authorList>
            <person name="Alam M."/>
            <person name="Haque M.S."/>
            <person name="Islam M.S."/>
            <person name="Emdad E.M."/>
            <person name="Islam M.M."/>
            <person name="Ahmed B."/>
            <person name="Halim A."/>
            <person name="Hossen Q.M.M."/>
            <person name="Hossain M.Z."/>
            <person name="Ahmed R."/>
            <person name="Khan M.M."/>
            <person name="Islam R."/>
            <person name="Rashid M.M."/>
            <person name="Khan S.A."/>
            <person name="Rahman M.S."/>
            <person name="Alam M."/>
        </authorList>
    </citation>
    <scope>NUCLEOTIDE SEQUENCE [LARGE SCALE GENOMIC DNA]</scope>
    <source>
        <strain evidence="3">cv. CVL-1</strain>
        <tissue evidence="2">Whole seedling</tissue>
    </source>
</reference>
<feature type="non-terminal residue" evidence="2">
    <location>
        <position position="23"/>
    </location>
</feature>
<accession>A0A1R3FY53</accession>
<comment type="caution">
    <text evidence="2">The sequence shown here is derived from an EMBL/GenBank/DDBJ whole genome shotgun (WGS) entry which is preliminary data.</text>
</comment>
<dbReference type="AlphaFoldDB" id="A0A1R3FY53"/>
<dbReference type="EMBL" id="AWWV01016040">
    <property type="protein sequence ID" value="OMO50755.1"/>
    <property type="molecule type" value="Genomic_DNA"/>
</dbReference>
<proteinExistence type="predicted"/>
<sequence length="23" mass="2389">MAAIETGKGKGIVSDDEGDLRPE</sequence>